<dbReference type="EMBL" id="FOLQ01000002">
    <property type="protein sequence ID" value="SFC78902.1"/>
    <property type="molecule type" value="Genomic_DNA"/>
</dbReference>
<dbReference type="InterPro" id="IPR028994">
    <property type="entry name" value="Integrin_alpha_N"/>
</dbReference>
<reference evidence="3 4" key="1">
    <citation type="submission" date="2016-10" db="EMBL/GenBank/DDBJ databases">
        <authorList>
            <person name="de Groot N.N."/>
        </authorList>
    </citation>
    <scope>NUCLEOTIDE SEQUENCE [LARGE SCALE GENOMIC DNA]</scope>
    <source>
        <strain evidence="3 4">DSM 26130</strain>
    </source>
</reference>
<protein>
    <submittedName>
        <fullName evidence="3">Por secretion system C-terminal sorting domain-containing protein</fullName>
    </submittedName>
</protein>
<dbReference type="InterPro" id="IPR026444">
    <property type="entry name" value="Secre_tail"/>
</dbReference>
<evidence type="ECO:0000313" key="4">
    <source>
        <dbReference type="Proteomes" id="UP000198598"/>
    </source>
</evidence>
<sequence>MKKLFVLCFLVIPQFTQAQSGGKISFRYDQTPTITANGRAIPNPWAGGLNATQYSTIRLNDDARDDLAVFDRTTNKVSTFVAVANASGTGVTWQYAPEYEIAFPTNLGSWMLLVDYDADGRKDIFTAGSGSVRVFHNELKNGQTVFTVAADPLMSEGFTSRLPLYVASVDMPAILDYDDDGDIDIITFDSGGNLVSYQQNMSVERTGLKTGLDFKRYQNLCWGHFQKEYCNDFVFGIQCGDGSGRVGIDKPSGARPLHAGNTITMVDTDGDGKKDMLFGFVTCENIARLRNTGTNDVSANFTSYDSLFPVQAPILFPSFPATFWEDVDGDGVKDLLASPSVSANDNQAFDFRASGWFYKNTGTNQKPDFTLVQKDFLQSDMLDLGERAAPVLADLDGDGDMDMLVGYRGLGTGTTSRAGLWQFENTGTVQKPTFVLITTDYLGLSKSLALTDVVPAFADVDANGSMDLVLTGTATSVVDIRVLINAAAKGAAVRYDLAGATRWPTPDLMNPLDILTVTDVDRDGKPDLLIGRYNFGTILYYRNAGTATAPAFQLQNQTFGGIKTDDYIYARARSLVVADLNGDQKRELIAAADNGTVKVYQFPDPLDQSLVLIDSLSSIGMPGTGLLAAVADLDGDQLPDLMLGSLAGGLRYLKNTSEKIVVTGIDEEPMSPWAFPNPTERYVTLKSPYEGRVDLVSLSGQIMLPAQPVRAAIETVVDLGNLPTGTYLLRLSADNRPARVQKVIVAK</sequence>
<dbReference type="STRING" id="662367.SAMN05216167_102415"/>
<dbReference type="PANTHER" id="PTHR44103">
    <property type="entry name" value="PROPROTEIN CONVERTASE P"/>
    <property type="match status" value="1"/>
</dbReference>
<dbReference type="SUPFAM" id="SSF69318">
    <property type="entry name" value="Integrin alpha N-terminal domain"/>
    <property type="match status" value="2"/>
</dbReference>
<keyword evidence="1 2" id="KW-0732">Signal</keyword>
<dbReference type="InterPro" id="IPR013517">
    <property type="entry name" value="FG-GAP"/>
</dbReference>
<evidence type="ECO:0000313" key="3">
    <source>
        <dbReference type="EMBL" id="SFC78902.1"/>
    </source>
</evidence>
<dbReference type="OrthoDB" id="9816120at2"/>
<evidence type="ECO:0000256" key="2">
    <source>
        <dbReference type="SAM" id="SignalP"/>
    </source>
</evidence>
<accession>A0A1I1M2C9</accession>
<dbReference type="Pfam" id="PF13517">
    <property type="entry name" value="FG-GAP_3"/>
    <property type="match status" value="2"/>
</dbReference>
<dbReference type="AlphaFoldDB" id="A0A1I1M2C9"/>
<dbReference type="RefSeq" id="WP_093824387.1">
    <property type="nucleotide sequence ID" value="NZ_FOLQ01000002.1"/>
</dbReference>
<feature type="chain" id="PRO_5011778519" evidence="2">
    <location>
        <begin position="19"/>
        <end position="747"/>
    </location>
</feature>
<organism evidence="3 4">
    <name type="scientific">Spirosoma endophyticum</name>
    <dbReference type="NCBI Taxonomy" id="662367"/>
    <lineage>
        <taxon>Bacteria</taxon>
        <taxon>Pseudomonadati</taxon>
        <taxon>Bacteroidota</taxon>
        <taxon>Cytophagia</taxon>
        <taxon>Cytophagales</taxon>
        <taxon>Cytophagaceae</taxon>
        <taxon>Spirosoma</taxon>
    </lineage>
</organism>
<dbReference type="NCBIfam" id="TIGR04183">
    <property type="entry name" value="Por_Secre_tail"/>
    <property type="match status" value="1"/>
</dbReference>
<dbReference type="Proteomes" id="UP000198598">
    <property type="component" value="Unassembled WGS sequence"/>
</dbReference>
<keyword evidence="4" id="KW-1185">Reference proteome</keyword>
<proteinExistence type="predicted"/>
<dbReference type="Gene3D" id="2.130.10.130">
    <property type="entry name" value="Integrin alpha, N-terminal"/>
    <property type="match status" value="2"/>
</dbReference>
<dbReference type="PANTHER" id="PTHR44103:SF1">
    <property type="entry name" value="PROPROTEIN CONVERTASE P"/>
    <property type="match status" value="1"/>
</dbReference>
<feature type="signal peptide" evidence="2">
    <location>
        <begin position="1"/>
        <end position="18"/>
    </location>
</feature>
<name>A0A1I1M2C9_9BACT</name>
<gene>
    <name evidence="3" type="ORF">SAMN05216167_102415</name>
</gene>
<evidence type="ECO:0000256" key="1">
    <source>
        <dbReference type="ARBA" id="ARBA00022729"/>
    </source>
</evidence>